<dbReference type="InterPro" id="IPR029044">
    <property type="entry name" value="Nucleotide-diphossugar_trans"/>
</dbReference>
<evidence type="ECO:0000313" key="3">
    <source>
        <dbReference type="Proteomes" id="UP001500621"/>
    </source>
</evidence>
<dbReference type="EMBL" id="BAABIM010000001">
    <property type="protein sequence ID" value="GAA4673799.1"/>
    <property type="molecule type" value="Genomic_DNA"/>
</dbReference>
<dbReference type="Gene3D" id="3.90.550.10">
    <property type="entry name" value="Spore Coat Polysaccharide Biosynthesis Protein SpsA, Chain A"/>
    <property type="match status" value="1"/>
</dbReference>
<dbReference type="Pfam" id="PF12804">
    <property type="entry name" value="NTP_transf_3"/>
    <property type="match status" value="1"/>
</dbReference>
<sequence length="200" mass="19914">MSTALGGSPVVGLLLAAGAGSRMGRPKALVSDDGGPWLPRSVQVLRAGGCPRVRVVLGAAVSEALPLLDGLEGGDVEVVEAHDWADGMAASLAAGLRSLADDETAGAALVHLVDLPDVGPEVVARLVAGAGPSSLARAAYGGRPGHPVLLGRDHWSGVLAGLEGDEGARAYLVAHGARVVECGDLATGHDVDRPPGDVAP</sequence>
<accession>A0ABP8VVG0</accession>
<dbReference type="CDD" id="cd04182">
    <property type="entry name" value="GT_2_like_f"/>
    <property type="match status" value="1"/>
</dbReference>
<gene>
    <name evidence="2" type="ORF">GCM10023226_08600</name>
</gene>
<comment type="caution">
    <text evidence="2">The sequence shown here is derived from an EMBL/GenBank/DDBJ whole genome shotgun (WGS) entry which is preliminary data.</text>
</comment>
<name>A0ABP8VVG0_9ACTN</name>
<evidence type="ECO:0000313" key="2">
    <source>
        <dbReference type="EMBL" id="GAA4673799.1"/>
    </source>
</evidence>
<dbReference type="SUPFAM" id="SSF53448">
    <property type="entry name" value="Nucleotide-diphospho-sugar transferases"/>
    <property type="match status" value="1"/>
</dbReference>
<dbReference type="RefSeq" id="WP_345262985.1">
    <property type="nucleotide sequence ID" value="NZ_BAABIM010000001.1"/>
</dbReference>
<dbReference type="PANTHER" id="PTHR43777">
    <property type="entry name" value="MOLYBDENUM COFACTOR CYTIDYLYLTRANSFERASE"/>
    <property type="match status" value="1"/>
</dbReference>
<proteinExistence type="predicted"/>
<dbReference type="PANTHER" id="PTHR43777:SF1">
    <property type="entry name" value="MOLYBDENUM COFACTOR CYTIDYLYLTRANSFERASE"/>
    <property type="match status" value="1"/>
</dbReference>
<feature type="domain" description="MobA-like NTP transferase" evidence="1">
    <location>
        <begin position="12"/>
        <end position="175"/>
    </location>
</feature>
<organism evidence="2 3">
    <name type="scientific">Nocardioides nanhaiensis</name>
    <dbReference type="NCBI Taxonomy" id="1476871"/>
    <lineage>
        <taxon>Bacteria</taxon>
        <taxon>Bacillati</taxon>
        <taxon>Actinomycetota</taxon>
        <taxon>Actinomycetes</taxon>
        <taxon>Propionibacteriales</taxon>
        <taxon>Nocardioidaceae</taxon>
        <taxon>Nocardioides</taxon>
    </lineage>
</organism>
<keyword evidence="3" id="KW-1185">Reference proteome</keyword>
<protein>
    <submittedName>
        <fullName evidence="2">Nucleotidyltransferase family protein</fullName>
    </submittedName>
</protein>
<dbReference type="InterPro" id="IPR025877">
    <property type="entry name" value="MobA-like_NTP_Trfase"/>
</dbReference>
<dbReference type="Proteomes" id="UP001500621">
    <property type="component" value="Unassembled WGS sequence"/>
</dbReference>
<evidence type="ECO:0000259" key="1">
    <source>
        <dbReference type="Pfam" id="PF12804"/>
    </source>
</evidence>
<reference evidence="3" key="1">
    <citation type="journal article" date="2019" name="Int. J. Syst. Evol. Microbiol.">
        <title>The Global Catalogue of Microorganisms (GCM) 10K type strain sequencing project: providing services to taxonomists for standard genome sequencing and annotation.</title>
        <authorList>
            <consortium name="The Broad Institute Genomics Platform"/>
            <consortium name="The Broad Institute Genome Sequencing Center for Infectious Disease"/>
            <person name="Wu L."/>
            <person name="Ma J."/>
        </authorList>
    </citation>
    <scope>NUCLEOTIDE SEQUENCE [LARGE SCALE GENOMIC DNA]</scope>
    <source>
        <strain evidence="3">JCM 18127</strain>
    </source>
</reference>